<accession>A0A2G5BGI9</accession>
<dbReference type="PROSITE" id="PS51186">
    <property type="entry name" value="GNAT"/>
    <property type="match status" value="1"/>
</dbReference>
<keyword evidence="2 5" id="KW-0808">Transferase</keyword>
<evidence type="ECO:0000313" key="5">
    <source>
        <dbReference type="EMBL" id="PIA18148.1"/>
    </source>
</evidence>
<dbReference type="PANTHER" id="PTHR13256">
    <property type="entry name" value="N-ACETYLTRANSFERASE 9"/>
    <property type="match status" value="1"/>
</dbReference>
<sequence>MRANERLAIIGKQVILVPYEKAHVPRYHEWMRSPFLQEMTGSEPLSIDEEYAMQQSWRKDDDKCTFIVLAKEPLDSSESSDIYDNSRMIGDVNFYLNNTENQHEAELEVMIAEQKSTGKGIGTEVLKLMMEYAVNDIKVTDFVARIKDTNASSIHIFEKKLGFEESERSPVFKEVTLRRKVDNTLRAAINQWTAYATRVEYKI</sequence>
<feature type="domain" description="N-acetyltransferase" evidence="4">
    <location>
        <begin position="14"/>
        <end position="182"/>
    </location>
</feature>
<comment type="similarity">
    <text evidence="1">Belongs to the acetyltransferase family. GNAT subfamily.</text>
</comment>
<dbReference type="InterPro" id="IPR016181">
    <property type="entry name" value="Acyl_CoA_acyltransferase"/>
</dbReference>
<dbReference type="InterPro" id="IPR000182">
    <property type="entry name" value="GNAT_dom"/>
</dbReference>
<keyword evidence="3" id="KW-0012">Acyltransferase</keyword>
<organism evidence="5 6">
    <name type="scientific">Coemansia reversa (strain ATCC 12441 / NRRL 1564)</name>
    <dbReference type="NCBI Taxonomy" id="763665"/>
    <lineage>
        <taxon>Eukaryota</taxon>
        <taxon>Fungi</taxon>
        <taxon>Fungi incertae sedis</taxon>
        <taxon>Zoopagomycota</taxon>
        <taxon>Kickxellomycotina</taxon>
        <taxon>Kickxellomycetes</taxon>
        <taxon>Kickxellales</taxon>
        <taxon>Kickxellaceae</taxon>
        <taxon>Coemansia</taxon>
    </lineage>
</organism>
<proteinExistence type="inferred from homology"/>
<dbReference type="Gene3D" id="3.40.630.30">
    <property type="match status" value="1"/>
</dbReference>
<dbReference type="SUPFAM" id="SSF55729">
    <property type="entry name" value="Acyl-CoA N-acyltransferases (Nat)"/>
    <property type="match status" value="1"/>
</dbReference>
<dbReference type="GO" id="GO:0008080">
    <property type="term" value="F:N-acetyltransferase activity"/>
    <property type="evidence" value="ECO:0007669"/>
    <property type="project" value="InterPro"/>
</dbReference>
<evidence type="ECO:0000259" key="4">
    <source>
        <dbReference type="PROSITE" id="PS51186"/>
    </source>
</evidence>
<reference evidence="5 6" key="1">
    <citation type="journal article" date="2015" name="Genome Biol. Evol.">
        <title>Phylogenomic analyses indicate that early fungi evolved digesting cell walls of algal ancestors of land plants.</title>
        <authorList>
            <person name="Chang Y."/>
            <person name="Wang S."/>
            <person name="Sekimoto S."/>
            <person name="Aerts A.L."/>
            <person name="Choi C."/>
            <person name="Clum A."/>
            <person name="LaButti K.M."/>
            <person name="Lindquist E.A."/>
            <person name="Yee Ngan C."/>
            <person name="Ohm R.A."/>
            <person name="Salamov A.A."/>
            <person name="Grigoriev I.V."/>
            <person name="Spatafora J.W."/>
            <person name="Berbee M.L."/>
        </authorList>
    </citation>
    <scope>NUCLEOTIDE SEQUENCE [LARGE SCALE GENOMIC DNA]</scope>
    <source>
        <strain evidence="5 6">NRRL 1564</strain>
    </source>
</reference>
<dbReference type="Proteomes" id="UP000242474">
    <property type="component" value="Unassembled WGS sequence"/>
</dbReference>
<dbReference type="Pfam" id="PF13302">
    <property type="entry name" value="Acetyltransf_3"/>
    <property type="match status" value="1"/>
</dbReference>
<dbReference type="EMBL" id="KZ303491">
    <property type="protein sequence ID" value="PIA18148.1"/>
    <property type="molecule type" value="Genomic_DNA"/>
</dbReference>
<evidence type="ECO:0000256" key="1">
    <source>
        <dbReference type="ARBA" id="ARBA00009342"/>
    </source>
</evidence>
<protein>
    <submittedName>
        <fullName evidence="5">N-acetyltransferase 9-like protein</fullName>
    </submittedName>
</protein>
<dbReference type="STRING" id="763665.A0A2G5BGI9"/>
<dbReference type="AlphaFoldDB" id="A0A2G5BGI9"/>
<name>A0A2G5BGI9_COERN</name>
<dbReference type="OrthoDB" id="5043642at2759"/>
<keyword evidence="6" id="KW-1185">Reference proteome</keyword>
<evidence type="ECO:0000256" key="3">
    <source>
        <dbReference type="ARBA" id="ARBA00023315"/>
    </source>
</evidence>
<evidence type="ECO:0000256" key="2">
    <source>
        <dbReference type="ARBA" id="ARBA00022679"/>
    </source>
</evidence>
<dbReference type="InterPro" id="IPR039135">
    <property type="entry name" value="NAT9-like"/>
</dbReference>
<evidence type="ECO:0000313" key="6">
    <source>
        <dbReference type="Proteomes" id="UP000242474"/>
    </source>
</evidence>
<dbReference type="PANTHER" id="PTHR13256:SF16">
    <property type="entry name" value="ALPHA_BETA-TUBULIN-N-ACETYLTRANSFERASE 9"/>
    <property type="match status" value="1"/>
</dbReference>
<gene>
    <name evidence="5" type="ORF">COEREDRAFT_80071</name>
</gene>